<dbReference type="Proteomes" id="UP000094023">
    <property type="component" value="Unassembled WGS sequence"/>
</dbReference>
<evidence type="ECO:0000259" key="6">
    <source>
        <dbReference type="SMART" id="SM00644"/>
    </source>
</evidence>
<dbReference type="GO" id="GO:0019867">
    <property type="term" value="C:outer membrane"/>
    <property type="evidence" value="ECO:0007669"/>
    <property type="project" value="TreeGrafter"/>
</dbReference>
<keyword evidence="5" id="KW-0961">Cell wall biogenesis/degradation</keyword>
<feature type="domain" description="N-acetylmuramoyl-L-alanine amidase" evidence="6">
    <location>
        <begin position="37"/>
        <end position="181"/>
    </location>
</feature>
<dbReference type="RefSeq" id="WP_066746325.1">
    <property type="nucleotide sequence ID" value="NZ_LXEN01000016.1"/>
</dbReference>
<dbReference type="SUPFAM" id="SSF47090">
    <property type="entry name" value="PGBD-like"/>
    <property type="match status" value="1"/>
</dbReference>
<dbReference type="GO" id="GO:0009254">
    <property type="term" value="P:peptidoglycan turnover"/>
    <property type="evidence" value="ECO:0007669"/>
    <property type="project" value="TreeGrafter"/>
</dbReference>
<dbReference type="InterPro" id="IPR051206">
    <property type="entry name" value="NAMLAA_amidase_2"/>
</dbReference>
<dbReference type="Pfam" id="PF01471">
    <property type="entry name" value="PG_binding_1"/>
    <property type="match status" value="1"/>
</dbReference>
<dbReference type="PANTHER" id="PTHR30417">
    <property type="entry name" value="N-ACETYLMURAMOYL-L-ALANINE AMIDASE AMID"/>
    <property type="match status" value="1"/>
</dbReference>
<evidence type="ECO:0000313" key="7">
    <source>
        <dbReference type="EMBL" id="OAT37283.1"/>
    </source>
</evidence>
<dbReference type="EMBL" id="LXEN01000016">
    <property type="protein sequence ID" value="OAT37283.1"/>
    <property type="molecule type" value="Genomic_DNA"/>
</dbReference>
<dbReference type="STRING" id="1354337.M983_0426"/>
<dbReference type="InterPro" id="IPR036505">
    <property type="entry name" value="Amidase/PGRP_sf"/>
</dbReference>
<comment type="similarity">
    <text evidence="2">Belongs to the N-acetylmuramoyl-L-alanine amidase 2 family.</text>
</comment>
<organism evidence="7 8">
    <name type="scientific">Proteus myxofaciens ATCC 19692</name>
    <dbReference type="NCBI Taxonomy" id="1354337"/>
    <lineage>
        <taxon>Bacteria</taxon>
        <taxon>Pseudomonadati</taxon>
        <taxon>Pseudomonadota</taxon>
        <taxon>Gammaproteobacteria</taxon>
        <taxon>Enterobacterales</taxon>
        <taxon>Morganellaceae</taxon>
        <taxon>Proteus</taxon>
    </lineage>
</organism>
<evidence type="ECO:0000256" key="1">
    <source>
        <dbReference type="ARBA" id="ARBA00001561"/>
    </source>
</evidence>
<comment type="caution">
    <text evidence="7">The sequence shown here is derived from an EMBL/GenBank/DDBJ whole genome shotgun (WGS) entry which is preliminary data.</text>
</comment>
<proteinExistence type="inferred from homology"/>
<dbReference type="Gene3D" id="1.10.101.10">
    <property type="entry name" value="PGBD-like superfamily/PGBD"/>
    <property type="match status" value="1"/>
</dbReference>
<gene>
    <name evidence="7" type="ORF">M983_0426</name>
</gene>
<comment type="catalytic activity">
    <reaction evidence="1">
        <text>Hydrolyzes the link between N-acetylmuramoyl residues and L-amino acid residues in certain cell-wall glycopeptides.</text>
        <dbReference type="EC" id="3.5.1.28"/>
    </reaction>
</comment>
<dbReference type="InterPro" id="IPR002477">
    <property type="entry name" value="Peptidoglycan-bd-like"/>
</dbReference>
<evidence type="ECO:0000256" key="4">
    <source>
        <dbReference type="ARBA" id="ARBA00022801"/>
    </source>
</evidence>
<dbReference type="CDD" id="cd06583">
    <property type="entry name" value="PGRP"/>
    <property type="match status" value="1"/>
</dbReference>
<dbReference type="InterPro" id="IPR036365">
    <property type="entry name" value="PGBD-like_sf"/>
</dbReference>
<evidence type="ECO:0000313" key="8">
    <source>
        <dbReference type="Proteomes" id="UP000094023"/>
    </source>
</evidence>
<dbReference type="InterPro" id="IPR002502">
    <property type="entry name" value="Amidase_domain"/>
</dbReference>
<dbReference type="Pfam" id="PF01510">
    <property type="entry name" value="Amidase_2"/>
    <property type="match status" value="1"/>
</dbReference>
<dbReference type="FunFam" id="3.40.80.10:FF:000003">
    <property type="entry name" value="N-acetylmuramoyl-L-alanine amidase"/>
    <property type="match status" value="1"/>
</dbReference>
<dbReference type="Gene3D" id="3.40.80.10">
    <property type="entry name" value="Peptidoglycan recognition protein-like"/>
    <property type="match status" value="1"/>
</dbReference>
<dbReference type="GO" id="GO:0008745">
    <property type="term" value="F:N-acetylmuramoyl-L-alanine amidase activity"/>
    <property type="evidence" value="ECO:0007669"/>
    <property type="project" value="UniProtKB-EC"/>
</dbReference>
<dbReference type="PATRIC" id="fig|1354337.4.peg.440"/>
<accession>A0A198GJK6</accession>
<dbReference type="SMART" id="SM00644">
    <property type="entry name" value="Ami_2"/>
    <property type="match status" value="1"/>
</dbReference>
<evidence type="ECO:0000256" key="5">
    <source>
        <dbReference type="ARBA" id="ARBA00023316"/>
    </source>
</evidence>
<evidence type="ECO:0000256" key="2">
    <source>
        <dbReference type="ARBA" id="ARBA00007553"/>
    </source>
</evidence>
<evidence type="ECO:0000256" key="3">
    <source>
        <dbReference type="ARBA" id="ARBA00011901"/>
    </source>
</evidence>
<dbReference type="InterPro" id="IPR036366">
    <property type="entry name" value="PGBDSf"/>
</dbReference>
<reference evidence="7 8" key="1">
    <citation type="submission" date="2016-04" db="EMBL/GenBank/DDBJ databases">
        <title>ATOL: Assembling a taxonomically balanced genome-scale reconstruction of the evolutionary history of the Enterobacteriaceae.</title>
        <authorList>
            <person name="Plunkett G.III."/>
            <person name="Neeno-Eckwall E.C."/>
            <person name="Glasner J.D."/>
            <person name="Perna N.T."/>
        </authorList>
    </citation>
    <scope>NUCLEOTIDE SEQUENCE [LARGE SCALE GENOMIC DNA]</scope>
    <source>
        <strain evidence="7 8">ATCC 19692</strain>
    </source>
</reference>
<dbReference type="AlphaFoldDB" id="A0A198GJK6"/>
<dbReference type="GO" id="GO:0071555">
    <property type="term" value="P:cell wall organization"/>
    <property type="evidence" value="ECO:0007669"/>
    <property type="project" value="UniProtKB-KW"/>
</dbReference>
<dbReference type="PANTHER" id="PTHR30417:SF1">
    <property type="entry name" value="N-ACETYLMURAMOYL-L-ALANINE AMIDASE AMID"/>
    <property type="match status" value="1"/>
</dbReference>
<dbReference type="SUPFAM" id="SSF55846">
    <property type="entry name" value="N-acetylmuramoyl-L-alanine amidase-like"/>
    <property type="match status" value="1"/>
</dbReference>
<dbReference type="EC" id="3.5.1.28" evidence="3"/>
<dbReference type="OrthoDB" id="9794842at2"/>
<keyword evidence="4 7" id="KW-0378">Hydrolase</keyword>
<sequence length="287" mass="32197">MFLNRYTISLLMSVSLLTGCVTQPTLIDRESYIAQIVPNNPGQDNRVKFLVMHYTAQDDKESLKTLTAGHVSSHYLVPTQPEVIQGKPVVLSLVSENKRAWHAGLSQWGESASLNNGSIGIEIVNFGYQDKGELREWFPYTPEQIKAITVLMKDIIQRYGIEPQNIVGHSDIAPQRKVDPGPQFPWAELAKQGIGAWPDNETVEFYLEGRPLSQPVDVAHFQSLLAKYGYQTPTTGVLDKETQKVVSAFQMHFRSSDISGIPDAQSEAILMALIDKYRTKWIKPVIK</sequence>
<dbReference type="GO" id="GO:0009253">
    <property type="term" value="P:peptidoglycan catabolic process"/>
    <property type="evidence" value="ECO:0007669"/>
    <property type="project" value="InterPro"/>
</dbReference>
<protein>
    <recommendedName>
        <fullName evidence="3">N-acetylmuramoyl-L-alanine amidase</fullName>
        <ecNumber evidence="3">3.5.1.28</ecNumber>
    </recommendedName>
</protein>
<keyword evidence="8" id="KW-1185">Reference proteome</keyword>
<name>A0A198GJK6_9GAMM</name>
<dbReference type="PROSITE" id="PS51257">
    <property type="entry name" value="PROKAR_LIPOPROTEIN"/>
    <property type="match status" value="1"/>
</dbReference>